<dbReference type="InterPro" id="IPR050204">
    <property type="entry name" value="AraC_XylS_family_regulators"/>
</dbReference>
<evidence type="ECO:0000256" key="1">
    <source>
        <dbReference type="ARBA" id="ARBA00023015"/>
    </source>
</evidence>
<dbReference type="InterPro" id="IPR014710">
    <property type="entry name" value="RmlC-like_jellyroll"/>
</dbReference>
<dbReference type="Pfam" id="PF02311">
    <property type="entry name" value="AraC_binding"/>
    <property type="match status" value="1"/>
</dbReference>
<dbReference type="Proteomes" id="UP001501757">
    <property type="component" value="Unassembled WGS sequence"/>
</dbReference>
<sequence>MEMKETQWPIFWRDPRMPFLELRVVREGRKVCYAPHSHTQWSLGAITEGCSTFVYRDTQQQVSAGTLVMMNPNWVHACNPIDQHPWAYLMLYVDTKWLTQLRHEAGLLATPQWQDISTSVITDPKWYAGYCQLADCLLDTDSALLDKQVAVIEYLTALLCELADNQMPLVAAAPENMQELADYIAAHADEEISLDGLCERSGYSPGHLVRAFRQHFGLTPHAYLINCRIQLGQQALKQGLPIAETALQAGFADQPHFQRTFKKLLAATPRQYQQSLVNQQIQGAERK</sequence>
<dbReference type="Gene3D" id="1.10.10.60">
    <property type="entry name" value="Homeodomain-like"/>
    <property type="match status" value="1"/>
</dbReference>
<dbReference type="SMART" id="SM00342">
    <property type="entry name" value="HTH_ARAC"/>
    <property type="match status" value="1"/>
</dbReference>
<dbReference type="InterPro" id="IPR018062">
    <property type="entry name" value="HTH_AraC-typ_CS"/>
</dbReference>
<keyword evidence="1" id="KW-0805">Transcription regulation</keyword>
<dbReference type="InterPro" id="IPR018060">
    <property type="entry name" value="HTH_AraC"/>
</dbReference>
<proteinExistence type="predicted"/>
<dbReference type="SUPFAM" id="SSF46689">
    <property type="entry name" value="Homeodomain-like"/>
    <property type="match status" value="2"/>
</dbReference>
<dbReference type="EMBL" id="BAAAEI010000014">
    <property type="protein sequence ID" value="GAA0360500.1"/>
    <property type="molecule type" value="Genomic_DNA"/>
</dbReference>
<evidence type="ECO:0000256" key="3">
    <source>
        <dbReference type="ARBA" id="ARBA00023159"/>
    </source>
</evidence>
<keyword evidence="3" id="KW-0010">Activator</keyword>
<dbReference type="PANTHER" id="PTHR46796">
    <property type="entry name" value="HTH-TYPE TRANSCRIPTIONAL ACTIVATOR RHAS-RELATED"/>
    <property type="match status" value="1"/>
</dbReference>
<dbReference type="PROSITE" id="PS01124">
    <property type="entry name" value="HTH_ARAC_FAMILY_2"/>
    <property type="match status" value="1"/>
</dbReference>
<protein>
    <submittedName>
        <fullName evidence="6">AraC family transcriptional regulator</fullName>
    </submittedName>
</protein>
<dbReference type="InterPro" id="IPR009057">
    <property type="entry name" value="Homeodomain-like_sf"/>
</dbReference>
<keyword evidence="2" id="KW-0238">DNA-binding</keyword>
<evidence type="ECO:0000259" key="5">
    <source>
        <dbReference type="PROSITE" id="PS01124"/>
    </source>
</evidence>
<keyword evidence="4" id="KW-0804">Transcription</keyword>
<dbReference type="InterPro" id="IPR003313">
    <property type="entry name" value="AraC-bd"/>
</dbReference>
<dbReference type="PRINTS" id="PR00032">
    <property type="entry name" value="HTHARAC"/>
</dbReference>
<dbReference type="Gene3D" id="2.60.120.10">
    <property type="entry name" value="Jelly Rolls"/>
    <property type="match status" value="1"/>
</dbReference>
<organism evidence="6 7">
    <name type="scientific">Bowmanella denitrificans</name>
    <dbReference type="NCBI Taxonomy" id="366582"/>
    <lineage>
        <taxon>Bacteria</taxon>
        <taxon>Pseudomonadati</taxon>
        <taxon>Pseudomonadota</taxon>
        <taxon>Gammaproteobacteria</taxon>
        <taxon>Alteromonadales</taxon>
        <taxon>Alteromonadaceae</taxon>
        <taxon>Bowmanella</taxon>
    </lineage>
</organism>
<dbReference type="InterPro" id="IPR037923">
    <property type="entry name" value="HTH-like"/>
</dbReference>
<gene>
    <name evidence="6" type="ORF">GCM10009092_25910</name>
</gene>
<comment type="caution">
    <text evidence="6">The sequence shown here is derived from an EMBL/GenBank/DDBJ whole genome shotgun (WGS) entry which is preliminary data.</text>
</comment>
<evidence type="ECO:0000313" key="7">
    <source>
        <dbReference type="Proteomes" id="UP001501757"/>
    </source>
</evidence>
<dbReference type="PANTHER" id="PTHR46796:SF2">
    <property type="entry name" value="TRANSCRIPTIONAL REGULATORY PROTEIN"/>
    <property type="match status" value="1"/>
</dbReference>
<reference evidence="6 7" key="1">
    <citation type="journal article" date="2019" name="Int. J. Syst. Evol. Microbiol.">
        <title>The Global Catalogue of Microorganisms (GCM) 10K type strain sequencing project: providing services to taxonomists for standard genome sequencing and annotation.</title>
        <authorList>
            <consortium name="The Broad Institute Genomics Platform"/>
            <consortium name="The Broad Institute Genome Sequencing Center for Infectious Disease"/>
            <person name="Wu L."/>
            <person name="Ma J."/>
        </authorList>
    </citation>
    <scope>NUCLEOTIDE SEQUENCE [LARGE SCALE GENOMIC DNA]</scope>
    <source>
        <strain evidence="6 7">JCM 13378</strain>
    </source>
</reference>
<feature type="domain" description="HTH araC/xylS-type" evidence="5">
    <location>
        <begin position="178"/>
        <end position="275"/>
    </location>
</feature>
<evidence type="ECO:0000256" key="4">
    <source>
        <dbReference type="ARBA" id="ARBA00023163"/>
    </source>
</evidence>
<dbReference type="InterPro" id="IPR020449">
    <property type="entry name" value="Tscrpt_reg_AraC-type_HTH"/>
</dbReference>
<name>A0ABN0XC65_9ALTE</name>
<evidence type="ECO:0000313" key="6">
    <source>
        <dbReference type="EMBL" id="GAA0360500.1"/>
    </source>
</evidence>
<accession>A0ABN0XC65</accession>
<dbReference type="PROSITE" id="PS00041">
    <property type="entry name" value="HTH_ARAC_FAMILY_1"/>
    <property type="match status" value="1"/>
</dbReference>
<dbReference type="Pfam" id="PF12833">
    <property type="entry name" value="HTH_18"/>
    <property type="match status" value="1"/>
</dbReference>
<dbReference type="SUPFAM" id="SSF51215">
    <property type="entry name" value="Regulatory protein AraC"/>
    <property type="match status" value="1"/>
</dbReference>
<keyword evidence="7" id="KW-1185">Reference proteome</keyword>
<evidence type="ECO:0000256" key="2">
    <source>
        <dbReference type="ARBA" id="ARBA00023125"/>
    </source>
</evidence>